<comment type="caution">
    <text evidence="8">The sequence shown here is derived from an EMBL/GenBank/DDBJ whole genome shotgun (WGS) entry which is preliminary data.</text>
</comment>
<accession>A0A2P6NPG7</accession>
<keyword evidence="3 7" id="KW-0812">Transmembrane</keyword>
<keyword evidence="9" id="KW-1185">Reference proteome</keyword>
<feature type="transmembrane region" description="Helical" evidence="7">
    <location>
        <begin position="325"/>
        <end position="345"/>
    </location>
</feature>
<feature type="transmembrane region" description="Helical" evidence="7">
    <location>
        <begin position="164"/>
        <end position="186"/>
    </location>
</feature>
<feature type="transmembrane region" description="Helical" evidence="7">
    <location>
        <begin position="532"/>
        <end position="556"/>
    </location>
</feature>
<keyword evidence="6" id="KW-0012">Acyltransferase</keyword>
<evidence type="ECO:0000256" key="1">
    <source>
        <dbReference type="ARBA" id="ARBA00004141"/>
    </source>
</evidence>
<gene>
    <name evidence="8" type="ORF">PROFUN_06125</name>
</gene>
<dbReference type="Pfam" id="PF03062">
    <property type="entry name" value="MBOAT"/>
    <property type="match status" value="1"/>
</dbReference>
<comment type="subcellular location">
    <subcellularLocation>
        <location evidence="1">Membrane</location>
        <topology evidence="1">Multi-pass membrane protein</topology>
    </subcellularLocation>
</comment>
<evidence type="ECO:0000256" key="2">
    <source>
        <dbReference type="ARBA" id="ARBA00022679"/>
    </source>
</evidence>
<evidence type="ECO:0000256" key="7">
    <source>
        <dbReference type="SAM" id="Phobius"/>
    </source>
</evidence>
<dbReference type="InterPro" id="IPR049941">
    <property type="entry name" value="LPLAT_7/PORCN-like"/>
</dbReference>
<dbReference type="GO" id="GO:0016746">
    <property type="term" value="F:acyltransferase activity"/>
    <property type="evidence" value="ECO:0007669"/>
    <property type="project" value="UniProtKB-KW"/>
</dbReference>
<dbReference type="InParanoid" id="A0A2P6NPG7"/>
<dbReference type="AlphaFoldDB" id="A0A2P6NPG7"/>
<evidence type="ECO:0000313" key="8">
    <source>
        <dbReference type="EMBL" id="PRP85851.1"/>
    </source>
</evidence>
<dbReference type="PANTHER" id="PTHR13906:SF4">
    <property type="entry name" value="LYSOPHOSPHOLIPID ACYLTRANSFERASE 6"/>
    <property type="match status" value="1"/>
</dbReference>
<dbReference type="GO" id="GO:0016020">
    <property type="term" value="C:membrane"/>
    <property type="evidence" value="ECO:0007669"/>
    <property type="project" value="UniProtKB-SubCell"/>
</dbReference>
<dbReference type="OrthoDB" id="286734at2759"/>
<feature type="transmembrane region" description="Helical" evidence="7">
    <location>
        <begin position="198"/>
        <end position="216"/>
    </location>
</feature>
<organism evidence="8 9">
    <name type="scientific">Planoprotostelium fungivorum</name>
    <dbReference type="NCBI Taxonomy" id="1890364"/>
    <lineage>
        <taxon>Eukaryota</taxon>
        <taxon>Amoebozoa</taxon>
        <taxon>Evosea</taxon>
        <taxon>Variosea</taxon>
        <taxon>Cavosteliida</taxon>
        <taxon>Cavosteliaceae</taxon>
        <taxon>Planoprotostelium</taxon>
    </lineage>
</organism>
<dbReference type="EMBL" id="MDYQ01000038">
    <property type="protein sequence ID" value="PRP85851.1"/>
    <property type="molecule type" value="Genomic_DNA"/>
</dbReference>
<sequence>MLEAGDKVSCWIGDVFPAREVIESLWSDHFILRYSLEVQNASADFNIVSQSVSPLAVEKGIMTMMLLPIGETRKNVSGRLLQRLFSELERHRKVRMIGAFNEAMDRGILAFANTVGIGIVPIQELRIFLCLLSAFPISFGFRHLPHNPTVKHVLGGIIGFWYGLYVFGDVIYHSTFSAMVAYLIMCAMDAKKGMMHKAVFIWSMLYLSVGQAWRVYLHFYSEELQTDFSGAQMLITIKLTTLAFDYYDGTRLLLGDEKLTPHQKKMNVVSFPSFIEFWGYIYHYNGFMAGPIFNFKEYREYTNMQMFQSVGGVIPQNYSRAWRRLFDSLFLVIFVVLSQVIPVTFMSTPEWDNLNFFYRYGYMWLSTSLTRTPYYFAWVSSEAACIMSGYAFSGKDEKGNNTWERAQAVHILDFELAQNFREASESWNIRTDRWLKHYVYERVRSNGVFLTFLTSSVWHGFFPGYYLSFMSCAPTIIAMRIIRRNLRSKFMREDGTPLPSKKYYDMVCFLGTTVVMNFYFCTFKLAQLDYSLHVWTSLYFCGHILTLSALLLALVVGPPRRSRQNPTDTPAKIRKD</sequence>
<keyword evidence="4 7" id="KW-1133">Transmembrane helix</keyword>
<dbReference type="STRING" id="1890364.A0A2P6NPG7"/>
<dbReference type="PANTHER" id="PTHR13906">
    <property type="entry name" value="PORCUPINE"/>
    <property type="match status" value="1"/>
</dbReference>
<dbReference type="InterPro" id="IPR004299">
    <property type="entry name" value="MBOAT_fam"/>
</dbReference>
<protein>
    <submittedName>
        <fullName evidence="8">Membrane bound O-acyl transferase family protein</fullName>
    </submittedName>
</protein>
<reference evidence="8 9" key="1">
    <citation type="journal article" date="2018" name="Genome Biol. Evol.">
        <title>Multiple Roots of Fruiting Body Formation in Amoebozoa.</title>
        <authorList>
            <person name="Hillmann F."/>
            <person name="Forbes G."/>
            <person name="Novohradska S."/>
            <person name="Ferling I."/>
            <person name="Riege K."/>
            <person name="Groth M."/>
            <person name="Westermann M."/>
            <person name="Marz M."/>
            <person name="Spaller T."/>
            <person name="Winckler T."/>
            <person name="Schaap P."/>
            <person name="Glockner G."/>
        </authorList>
    </citation>
    <scope>NUCLEOTIDE SEQUENCE [LARGE SCALE GENOMIC DNA]</scope>
    <source>
        <strain evidence="8 9">Jena</strain>
    </source>
</reference>
<name>A0A2P6NPG7_9EUKA</name>
<evidence type="ECO:0000256" key="6">
    <source>
        <dbReference type="ARBA" id="ARBA00023315"/>
    </source>
</evidence>
<dbReference type="GO" id="GO:0030258">
    <property type="term" value="P:lipid modification"/>
    <property type="evidence" value="ECO:0007669"/>
    <property type="project" value="TreeGrafter"/>
</dbReference>
<feature type="transmembrane region" description="Helical" evidence="7">
    <location>
        <begin position="465"/>
        <end position="482"/>
    </location>
</feature>
<evidence type="ECO:0000256" key="5">
    <source>
        <dbReference type="ARBA" id="ARBA00023136"/>
    </source>
</evidence>
<keyword evidence="2 8" id="KW-0808">Transferase</keyword>
<evidence type="ECO:0000313" key="9">
    <source>
        <dbReference type="Proteomes" id="UP000241769"/>
    </source>
</evidence>
<evidence type="ECO:0000256" key="4">
    <source>
        <dbReference type="ARBA" id="ARBA00022989"/>
    </source>
</evidence>
<proteinExistence type="predicted"/>
<dbReference type="Proteomes" id="UP000241769">
    <property type="component" value="Unassembled WGS sequence"/>
</dbReference>
<feature type="transmembrane region" description="Helical" evidence="7">
    <location>
        <begin position="503"/>
        <end position="520"/>
    </location>
</feature>
<keyword evidence="5 7" id="KW-0472">Membrane</keyword>
<evidence type="ECO:0000256" key="3">
    <source>
        <dbReference type="ARBA" id="ARBA00022692"/>
    </source>
</evidence>